<evidence type="ECO:0000313" key="2">
    <source>
        <dbReference type="EMBL" id="CDN33662.1"/>
    </source>
</evidence>
<feature type="transmembrane region" description="Helical" evidence="1">
    <location>
        <begin position="17"/>
        <end position="40"/>
    </location>
</feature>
<evidence type="ECO:0000256" key="1">
    <source>
        <dbReference type="SAM" id="Phobius"/>
    </source>
</evidence>
<organism evidence="2">
    <name type="scientific">Bacillus thuringiensis DB27</name>
    <dbReference type="NCBI Taxonomy" id="1431339"/>
    <lineage>
        <taxon>Bacteria</taxon>
        <taxon>Bacillati</taxon>
        <taxon>Bacillota</taxon>
        <taxon>Bacilli</taxon>
        <taxon>Bacillales</taxon>
        <taxon>Bacillaceae</taxon>
        <taxon>Bacillus</taxon>
        <taxon>Bacillus cereus group</taxon>
    </lineage>
</organism>
<keyword evidence="1" id="KW-0472">Membrane</keyword>
<dbReference type="Pfam" id="PF12730">
    <property type="entry name" value="ABC2_membrane_4"/>
    <property type="match status" value="1"/>
</dbReference>
<dbReference type="HOGENOM" id="CLU_3132650_0_0_9"/>
<dbReference type="AlphaFoldDB" id="W8Y4Q1"/>
<reference evidence="2" key="1">
    <citation type="submission" date="2014-01" db="EMBL/GenBank/DDBJ databases">
        <title>Draft genome sequence of highly nematicidal Bacillus thuringiensis DB27.</title>
        <authorList>
            <person name="Iatsenko I."/>
            <person name="Pickard D."/>
            <person name="Corton C."/>
            <person name="Dougan G."/>
            <person name="Sommer R.J."/>
        </authorList>
    </citation>
    <scope>NUCLEOTIDE SEQUENCE [LARGE SCALE GENOMIC DNA]</scope>
    <source>
        <strain evidence="2">DB27</strain>
    </source>
</reference>
<name>W8Y4Q1_BACTU</name>
<keyword evidence="1" id="KW-1133">Transmembrane helix</keyword>
<protein>
    <submittedName>
        <fullName evidence="2">Uncharacterized protein</fullName>
    </submittedName>
</protein>
<sequence>MVNLLYTELLKLKRSNMFLISIIGAGVAPFLVVVASYIHIKTKQPTPTI</sequence>
<keyword evidence="1" id="KW-0812">Transmembrane</keyword>
<accession>W8Y4Q1</accession>
<dbReference type="Proteomes" id="UP000030682">
    <property type="component" value="Unassembled WGS sequence"/>
</dbReference>
<dbReference type="EMBL" id="HG810016">
    <property type="protein sequence ID" value="CDN33662.1"/>
    <property type="molecule type" value="Genomic_DNA"/>
</dbReference>
<reference evidence="2" key="2">
    <citation type="submission" date="2014-01" db="EMBL/GenBank/DDBJ databases">
        <authorList>
            <person name="Aslett M."/>
        </authorList>
    </citation>
    <scope>NUCLEOTIDE SEQUENCE [LARGE SCALE GENOMIC DNA]</scope>
    <source>
        <strain evidence="2">DB27</strain>
    </source>
</reference>
<gene>
    <name evidence="2" type="ORF">BTDB27_000004</name>
</gene>
<proteinExistence type="predicted"/>